<dbReference type="EMBL" id="KN835156">
    <property type="protein sequence ID" value="KIK46677.1"/>
    <property type="molecule type" value="Genomic_DNA"/>
</dbReference>
<feature type="signal peptide" evidence="1">
    <location>
        <begin position="1"/>
        <end position="29"/>
    </location>
</feature>
<evidence type="ECO:0000256" key="1">
    <source>
        <dbReference type="SAM" id="SignalP"/>
    </source>
</evidence>
<gene>
    <name evidence="2" type="ORF">CY34DRAFT_379720</name>
</gene>
<reference evidence="2 3" key="1">
    <citation type="submission" date="2014-04" db="EMBL/GenBank/DDBJ databases">
        <authorList>
            <consortium name="DOE Joint Genome Institute"/>
            <person name="Kuo A."/>
            <person name="Ruytinx J."/>
            <person name="Rineau F."/>
            <person name="Colpaert J."/>
            <person name="Kohler A."/>
            <person name="Nagy L.G."/>
            <person name="Floudas D."/>
            <person name="Copeland A."/>
            <person name="Barry K.W."/>
            <person name="Cichocki N."/>
            <person name="Veneault-Fourrey C."/>
            <person name="LaButti K."/>
            <person name="Lindquist E.A."/>
            <person name="Lipzen A."/>
            <person name="Lundell T."/>
            <person name="Morin E."/>
            <person name="Murat C."/>
            <person name="Sun H."/>
            <person name="Tunlid A."/>
            <person name="Henrissat B."/>
            <person name="Grigoriev I.V."/>
            <person name="Hibbett D.S."/>
            <person name="Martin F."/>
            <person name="Nordberg H.P."/>
            <person name="Cantor M.N."/>
            <person name="Hua S.X."/>
        </authorList>
    </citation>
    <scope>NUCLEOTIDE SEQUENCE [LARGE SCALE GENOMIC DNA]</scope>
    <source>
        <strain evidence="2 3">UH-Slu-Lm8-n1</strain>
    </source>
</reference>
<dbReference type="Proteomes" id="UP000054485">
    <property type="component" value="Unassembled WGS sequence"/>
</dbReference>
<proteinExistence type="predicted"/>
<name>A0A0D0BL32_9AGAM</name>
<evidence type="ECO:0000313" key="2">
    <source>
        <dbReference type="EMBL" id="KIK46677.1"/>
    </source>
</evidence>
<dbReference type="AlphaFoldDB" id="A0A0D0BL32"/>
<accession>A0A0D0BL32</accession>
<reference evidence="3" key="2">
    <citation type="submission" date="2015-01" db="EMBL/GenBank/DDBJ databases">
        <title>Evolutionary Origins and Diversification of the Mycorrhizal Mutualists.</title>
        <authorList>
            <consortium name="DOE Joint Genome Institute"/>
            <consortium name="Mycorrhizal Genomics Consortium"/>
            <person name="Kohler A."/>
            <person name="Kuo A."/>
            <person name="Nagy L.G."/>
            <person name="Floudas D."/>
            <person name="Copeland A."/>
            <person name="Barry K.W."/>
            <person name="Cichocki N."/>
            <person name="Veneault-Fourrey C."/>
            <person name="LaButti K."/>
            <person name="Lindquist E.A."/>
            <person name="Lipzen A."/>
            <person name="Lundell T."/>
            <person name="Morin E."/>
            <person name="Murat C."/>
            <person name="Riley R."/>
            <person name="Ohm R."/>
            <person name="Sun H."/>
            <person name="Tunlid A."/>
            <person name="Henrissat B."/>
            <person name="Grigoriev I.V."/>
            <person name="Hibbett D.S."/>
            <person name="Martin F."/>
        </authorList>
    </citation>
    <scope>NUCLEOTIDE SEQUENCE [LARGE SCALE GENOMIC DNA]</scope>
    <source>
        <strain evidence="3">UH-Slu-Lm8-n1</strain>
    </source>
</reference>
<protein>
    <submittedName>
        <fullName evidence="2">Uncharacterized protein</fullName>
    </submittedName>
</protein>
<feature type="chain" id="PRO_5002208161" evidence="1">
    <location>
        <begin position="30"/>
        <end position="53"/>
    </location>
</feature>
<organism evidence="2 3">
    <name type="scientific">Suillus luteus UH-Slu-Lm8-n1</name>
    <dbReference type="NCBI Taxonomy" id="930992"/>
    <lineage>
        <taxon>Eukaryota</taxon>
        <taxon>Fungi</taxon>
        <taxon>Dikarya</taxon>
        <taxon>Basidiomycota</taxon>
        <taxon>Agaricomycotina</taxon>
        <taxon>Agaricomycetes</taxon>
        <taxon>Agaricomycetidae</taxon>
        <taxon>Boletales</taxon>
        <taxon>Suillineae</taxon>
        <taxon>Suillaceae</taxon>
        <taxon>Suillus</taxon>
    </lineage>
</organism>
<sequence length="53" mass="6090">MSLRMTRGPCYFPLCLMMIFLGNPLLCCAEQKGKIYALIRRAAIARMCFSRQT</sequence>
<dbReference type="InParanoid" id="A0A0D0BL32"/>
<keyword evidence="1" id="KW-0732">Signal</keyword>
<keyword evidence="3" id="KW-1185">Reference proteome</keyword>
<evidence type="ECO:0000313" key="3">
    <source>
        <dbReference type="Proteomes" id="UP000054485"/>
    </source>
</evidence>
<dbReference type="HOGENOM" id="CLU_3070249_0_0_1"/>